<name>A0ABT8IWC4_9MICO</name>
<organism evidence="5 6">
    <name type="scientific">Leifsonia virtsii</name>
    <dbReference type="NCBI Taxonomy" id="3035915"/>
    <lineage>
        <taxon>Bacteria</taxon>
        <taxon>Bacillati</taxon>
        <taxon>Actinomycetota</taxon>
        <taxon>Actinomycetes</taxon>
        <taxon>Micrococcales</taxon>
        <taxon>Microbacteriaceae</taxon>
        <taxon>Leifsonia</taxon>
    </lineage>
</organism>
<dbReference type="InterPro" id="IPR050445">
    <property type="entry name" value="Bact_polysacc_biosynth/exp"/>
</dbReference>
<keyword evidence="2" id="KW-0067">ATP-binding</keyword>
<dbReference type="PANTHER" id="PTHR32309">
    <property type="entry name" value="TYROSINE-PROTEIN KINASE"/>
    <property type="match status" value="1"/>
</dbReference>
<feature type="compositionally biased region" description="Low complexity" evidence="3">
    <location>
        <begin position="538"/>
        <end position="548"/>
    </location>
</feature>
<dbReference type="Proteomes" id="UP001174210">
    <property type="component" value="Unassembled WGS sequence"/>
</dbReference>
<dbReference type="EC" id="2.7.10.2" evidence="5"/>
<evidence type="ECO:0000256" key="2">
    <source>
        <dbReference type="ARBA" id="ARBA00022840"/>
    </source>
</evidence>
<keyword evidence="6" id="KW-1185">Reference proteome</keyword>
<dbReference type="NCBIfam" id="TIGR01007">
    <property type="entry name" value="eps_fam"/>
    <property type="match status" value="1"/>
</dbReference>
<evidence type="ECO:0000313" key="6">
    <source>
        <dbReference type="Proteomes" id="UP001174210"/>
    </source>
</evidence>
<feature type="region of interest" description="Disordered" evidence="3">
    <location>
        <begin position="1"/>
        <end position="22"/>
    </location>
</feature>
<gene>
    <name evidence="5" type="ORF">P5G59_08150</name>
</gene>
<sequence length="548" mass="58048">MTAPARHTPPTRPAAEQGKGAEPGQHQFVAAFRRFWYIIAIGAFAGLIGGWGLAQIATPVYTATSSLYFSLNFGGSANDLNQGSTYTQNQMLSFAQLAESALVLQPVIDQLNLERTPADLADSISVSTPQNTVILELSVTDSDPTEAADIANAVAATLGKQVEAIAPKSVNGSATVSVRTIQPAVTPQDPSSPNTRLNLVAGFVIGILLGVLVVVLRELLDTRVRSAEIASRVAGVPMLAQIQRLRRRQPGPILLTDPLSSAAEGYRRLRSSLEFVSVDSDRLAFVVTSSIPDEGKSLISLNLALALTEGDRRVLLVDADLRRPTLAGATGLPGGSGLTSVLVGRATLADVVQTWNGLDVVTSGPIPPNPSELLSSRAMADFIAQVSHDYDVVVFDSPPMTAVVDAAIVARAVDGALVVADRTRVSRSQLAQTMDVLEKSGVRALGLVLNRVAPAKSSSTYYRQAAPSRESWWRRLTMRRARPSAPPLPLPLAEAEDDEAPAPADPDAVAIDAVDDAPLDAEFEDDLAETDEDDDLELAAADAKPPRR</sequence>
<keyword evidence="4" id="KW-1133">Transmembrane helix</keyword>
<accession>A0ABT8IWC4</accession>
<keyword evidence="4" id="KW-0812">Transmembrane</keyword>
<evidence type="ECO:0000256" key="4">
    <source>
        <dbReference type="SAM" id="Phobius"/>
    </source>
</evidence>
<dbReference type="PANTHER" id="PTHR32309:SF13">
    <property type="entry name" value="FERRIC ENTEROBACTIN TRANSPORT PROTEIN FEPE"/>
    <property type="match status" value="1"/>
</dbReference>
<dbReference type="CDD" id="cd05387">
    <property type="entry name" value="BY-kinase"/>
    <property type="match status" value="1"/>
</dbReference>
<dbReference type="InterPro" id="IPR027417">
    <property type="entry name" value="P-loop_NTPase"/>
</dbReference>
<keyword evidence="4" id="KW-0472">Membrane</keyword>
<feature type="compositionally biased region" description="Acidic residues" evidence="3">
    <location>
        <begin position="513"/>
        <end position="537"/>
    </location>
</feature>
<dbReference type="SUPFAM" id="SSF52540">
    <property type="entry name" value="P-loop containing nucleoside triphosphate hydrolases"/>
    <property type="match status" value="1"/>
</dbReference>
<dbReference type="InterPro" id="IPR033756">
    <property type="entry name" value="YlxH/NBP35"/>
</dbReference>
<proteinExistence type="predicted"/>
<dbReference type="RefSeq" id="WP_301217772.1">
    <property type="nucleotide sequence ID" value="NZ_JAROCB010000002.1"/>
</dbReference>
<dbReference type="EMBL" id="JAROCB010000002">
    <property type="protein sequence ID" value="MDN4597110.1"/>
    <property type="molecule type" value="Genomic_DNA"/>
</dbReference>
<comment type="caution">
    <text evidence="5">The sequence shown here is derived from an EMBL/GenBank/DDBJ whole genome shotgun (WGS) entry which is preliminary data.</text>
</comment>
<feature type="compositionally biased region" description="Low complexity" evidence="3">
    <location>
        <begin position="501"/>
        <end position="512"/>
    </location>
</feature>
<evidence type="ECO:0000256" key="1">
    <source>
        <dbReference type="ARBA" id="ARBA00022741"/>
    </source>
</evidence>
<protein>
    <submittedName>
        <fullName evidence="5">Polysaccharide biosynthesis tyrosine autokinase</fullName>
        <ecNumber evidence="5">2.7.10.2</ecNumber>
    </submittedName>
</protein>
<evidence type="ECO:0000256" key="3">
    <source>
        <dbReference type="SAM" id="MobiDB-lite"/>
    </source>
</evidence>
<dbReference type="Gene3D" id="3.40.50.300">
    <property type="entry name" value="P-loop containing nucleotide triphosphate hydrolases"/>
    <property type="match status" value="1"/>
</dbReference>
<feature type="transmembrane region" description="Helical" evidence="4">
    <location>
        <begin position="197"/>
        <end position="216"/>
    </location>
</feature>
<feature type="transmembrane region" description="Helical" evidence="4">
    <location>
        <begin position="35"/>
        <end position="54"/>
    </location>
</feature>
<dbReference type="Pfam" id="PF10609">
    <property type="entry name" value="ParA"/>
    <property type="match status" value="1"/>
</dbReference>
<feature type="region of interest" description="Disordered" evidence="3">
    <location>
        <begin position="482"/>
        <end position="548"/>
    </location>
</feature>
<dbReference type="GO" id="GO:0004715">
    <property type="term" value="F:non-membrane spanning protein tyrosine kinase activity"/>
    <property type="evidence" value="ECO:0007669"/>
    <property type="project" value="UniProtKB-EC"/>
</dbReference>
<keyword evidence="5" id="KW-0808">Transferase</keyword>
<reference evidence="5" key="1">
    <citation type="submission" date="2023-03" db="EMBL/GenBank/DDBJ databases">
        <title>MT1 and MT2 Draft Genomes of Novel Species.</title>
        <authorList>
            <person name="Venkateswaran K."/>
        </authorList>
    </citation>
    <scope>NUCLEOTIDE SEQUENCE</scope>
    <source>
        <strain evidence="5">F6_8S_P_1A</strain>
    </source>
</reference>
<evidence type="ECO:0000313" key="5">
    <source>
        <dbReference type="EMBL" id="MDN4597110.1"/>
    </source>
</evidence>
<dbReference type="InterPro" id="IPR005702">
    <property type="entry name" value="Wzc-like_C"/>
</dbReference>
<keyword evidence="1" id="KW-0547">Nucleotide-binding</keyword>